<evidence type="ECO:0000256" key="1">
    <source>
        <dbReference type="SAM" id="Phobius"/>
    </source>
</evidence>
<accession>A0A3N6PD22</accession>
<reference evidence="2 3" key="1">
    <citation type="submission" date="2018-10" db="EMBL/GenBank/DDBJ databases">
        <title>Natrarchaeobius chitinivorans gen. nov., sp. nov., and Natrarchaeobius haloalkaliphilus sp. nov., alkaliphilic, chitin-utilizing haloarchaea from hypersaline alkaline lakes.</title>
        <authorList>
            <person name="Sorokin D.Y."/>
            <person name="Elcheninov A.G."/>
            <person name="Kostrikina N.A."/>
            <person name="Bale N.J."/>
            <person name="Sinninghe Damste J.S."/>
            <person name="Khijniak T.V."/>
            <person name="Kublanov I.V."/>
            <person name="Toshchakov S.V."/>
        </authorList>
    </citation>
    <scope>NUCLEOTIDE SEQUENCE [LARGE SCALE GENOMIC DNA]</scope>
    <source>
        <strain evidence="2 3">AArcht4T</strain>
    </source>
</reference>
<protein>
    <recommendedName>
        <fullName evidence="4">DUF2254 domain-containing protein</fullName>
    </recommendedName>
</protein>
<name>A0A3N6PD22_NATCH</name>
<feature type="transmembrane region" description="Helical" evidence="1">
    <location>
        <begin position="53"/>
        <end position="73"/>
    </location>
</feature>
<dbReference type="RefSeq" id="WP_124195466.1">
    <property type="nucleotide sequence ID" value="NZ_REGA01000007.1"/>
</dbReference>
<dbReference type="AlphaFoldDB" id="A0A3N6PD22"/>
<dbReference type="OrthoDB" id="350592at2157"/>
<keyword evidence="1" id="KW-0472">Membrane</keyword>
<comment type="caution">
    <text evidence="2">The sequence shown here is derived from an EMBL/GenBank/DDBJ whole genome shotgun (WGS) entry which is preliminary data.</text>
</comment>
<dbReference type="Proteomes" id="UP000282323">
    <property type="component" value="Unassembled WGS sequence"/>
</dbReference>
<organism evidence="2 3">
    <name type="scientific">Natrarchaeobius chitinivorans</name>
    <dbReference type="NCBI Taxonomy" id="1679083"/>
    <lineage>
        <taxon>Archaea</taxon>
        <taxon>Methanobacteriati</taxon>
        <taxon>Methanobacteriota</taxon>
        <taxon>Stenosarchaea group</taxon>
        <taxon>Halobacteria</taxon>
        <taxon>Halobacteriales</taxon>
        <taxon>Natrialbaceae</taxon>
        <taxon>Natrarchaeobius</taxon>
    </lineage>
</organism>
<feature type="transmembrane region" description="Helical" evidence="1">
    <location>
        <begin position="85"/>
        <end position="107"/>
    </location>
</feature>
<keyword evidence="3" id="KW-1185">Reference proteome</keyword>
<evidence type="ECO:0000313" key="2">
    <source>
        <dbReference type="EMBL" id="RQG94805.1"/>
    </source>
</evidence>
<gene>
    <name evidence="2" type="ORF">EA473_09880</name>
</gene>
<evidence type="ECO:0000313" key="3">
    <source>
        <dbReference type="Proteomes" id="UP000282323"/>
    </source>
</evidence>
<keyword evidence="1" id="KW-1133">Transmembrane helix</keyword>
<dbReference type="EMBL" id="REGA01000007">
    <property type="protein sequence ID" value="RQG94805.1"/>
    <property type="molecule type" value="Genomic_DNA"/>
</dbReference>
<keyword evidence="1" id="KW-0812">Transmembrane</keyword>
<feature type="transmembrane region" description="Helical" evidence="1">
    <location>
        <begin position="12"/>
        <end position="33"/>
    </location>
</feature>
<sequence length="680" mass="77000">MVSRLAKDGYFSAIAVVLIAVVGVILGEVGLVIEELSWLVQNPSNDFFSSSMNLILSIISLVFVVVIFLIQNANQEYSSRLSGVIFHNFYFLAIIVVILIASVFNISGSYFDWGSPFTVIGYAFSIATVLLVGSLIAFTGYFINIANIIEYITRNIEEDIATEQIYRPNYFGVPLQDEDYIGQLTSDTQLIVSTCIGAIEKNQRPVVDTCLSSLSRIVDKYLDQTSERDVSEGFLQELNDQFKFIGSAAFEDYSRQKYSESVVETIGDIGVAITKNRELGAQASMWADLLKDLFQDSLEFDRTAAASLSIQKLGEMSVTAIEKGDSDSVRVFQGKLETISTICSSGNHSYLASLLQSLHGQYQKMYAAYIAALLDIGFAPEYDVSSLLEVFADSFNQAKSNYSYMNKQVLYAGLFGLNPFAGRIAQSLSENQDSDPRTQRSLHDLLSQIVDFLRDISLTNSEENHSDIYKGFTQFLFVFETGVPVEDEMKLDLITDLNETWIELIETTYIDAFESSENVDSELNQRISDFTAFLIYFHRDDPEVLAELIEPYPELYQELSEEYSSSGDINERNLKKMYKQLKMTGAWINQYHDPESITPELWNVLVDDFYEIPESRSRIPRPLMEEYGYPTGSRTYARDGWWLRPDNLWSYTGFQDEITESLNGEDGSNYVEFHERLEDS</sequence>
<evidence type="ECO:0008006" key="4">
    <source>
        <dbReference type="Google" id="ProtNLM"/>
    </source>
</evidence>
<proteinExistence type="predicted"/>
<feature type="transmembrane region" description="Helical" evidence="1">
    <location>
        <begin position="119"/>
        <end position="143"/>
    </location>
</feature>